<gene>
    <name evidence="4" type="primary">aat</name>
    <name evidence="5" type="ORF">IG616_21190</name>
</gene>
<dbReference type="GO" id="GO:0008914">
    <property type="term" value="F:leucyl-tRNA--protein transferase activity"/>
    <property type="evidence" value="ECO:0007669"/>
    <property type="project" value="UniProtKB-EC"/>
</dbReference>
<comment type="function">
    <text evidence="4">Functions in the N-end rule pathway of protein degradation where it conjugates Leu, Phe and, less efficiently, Met from aminoacyl-tRNAs to the N-termini of proteins containing an N-terminal arginine or lysine.</text>
</comment>
<dbReference type="EMBL" id="JACYXI010000019">
    <property type="protein sequence ID" value="MBD8894068.1"/>
    <property type="molecule type" value="Genomic_DNA"/>
</dbReference>
<name>A0ABR9CT69_9HYPH</name>
<dbReference type="Gene3D" id="3.40.630.70">
    <property type="entry name" value="Leucyl/phenylalanyl-tRNA-protein transferase, C-terminal domain"/>
    <property type="match status" value="1"/>
</dbReference>
<dbReference type="InterPro" id="IPR016181">
    <property type="entry name" value="Acyl_CoA_acyltransferase"/>
</dbReference>
<dbReference type="NCBIfam" id="TIGR00667">
    <property type="entry name" value="aat"/>
    <property type="match status" value="1"/>
</dbReference>
<dbReference type="InterPro" id="IPR004616">
    <property type="entry name" value="Leu/Phe-tRNA_Trfase"/>
</dbReference>
<dbReference type="Pfam" id="PF03588">
    <property type="entry name" value="Leu_Phe_trans"/>
    <property type="match status" value="1"/>
</dbReference>
<dbReference type="EC" id="2.3.2.6" evidence="4"/>
<protein>
    <recommendedName>
        <fullName evidence="4">Leucyl/phenylalanyl-tRNA--protein transferase</fullName>
        <ecNumber evidence="4">2.3.2.6</ecNumber>
    </recommendedName>
    <alternativeName>
        <fullName evidence="4">L/F-transferase</fullName>
    </alternativeName>
    <alternativeName>
        <fullName evidence="4">Leucyltransferase</fullName>
    </alternativeName>
    <alternativeName>
        <fullName evidence="4">Phenyalanyltransferase</fullName>
    </alternativeName>
</protein>
<comment type="caution">
    <text evidence="5">The sequence shown here is derived from an EMBL/GenBank/DDBJ whole genome shotgun (WGS) entry which is preliminary data.</text>
</comment>
<comment type="similarity">
    <text evidence="4">Belongs to the L/F-transferase family.</text>
</comment>
<keyword evidence="1 4" id="KW-0963">Cytoplasm</keyword>
<accession>A0ABR9CT69</accession>
<evidence type="ECO:0000256" key="2">
    <source>
        <dbReference type="ARBA" id="ARBA00022679"/>
    </source>
</evidence>
<evidence type="ECO:0000313" key="6">
    <source>
        <dbReference type="Proteomes" id="UP000632063"/>
    </source>
</evidence>
<comment type="catalytic activity">
    <reaction evidence="4">
        <text>L-phenylalanyl-tRNA(Phe) + an N-terminal L-alpha-aminoacyl-[protein] = an N-terminal L-phenylalanyl-L-alpha-aminoacyl-[protein] + tRNA(Phe)</text>
        <dbReference type="Rhea" id="RHEA:43632"/>
        <dbReference type="Rhea" id="RHEA-COMP:9668"/>
        <dbReference type="Rhea" id="RHEA-COMP:9699"/>
        <dbReference type="Rhea" id="RHEA-COMP:10636"/>
        <dbReference type="Rhea" id="RHEA-COMP:10637"/>
        <dbReference type="ChEBI" id="CHEBI:78442"/>
        <dbReference type="ChEBI" id="CHEBI:78531"/>
        <dbReference type="ChEBI" id="CHEBI:78597"/>
        <dbReference type="ChEBI" id="CHEBI:83561"/>
        <dbReference type="EC" id="2.3.2.6"/>
    </reaction>
</comment>
<dbReference type="PANTHER" id="PTHR30098:SF2">
    <property type="entry name" value="LEUCYL_PHENYLALANYL-TRNA--PROTEIN TRANSFERASE"/>
    <property type="match status" value="1"/>
</dbReference>
<keyword evidence="3 4" id="KW-0012">Acyltransferase</keyword>
<reference evidence="5 6" key="2">
    <citation type="journal article" date="2021" name="Int. J. Syst. Evol. Microbiol.">
        <title>Roseibium litorale sp. nov., isolated from a tidal flat sediment and proposal for the reclassification of Labrenzia polysiphoniae as Roseibium polysiphoniae comb. nov.</title>
        <authorList>
            <person name="Liu Y."/>
            <person name="Pei T."/>
            <person name="Du J."/>
            <person name="Chao M."/>
            <person name="Deng M.R."/>
            <person name="Zhu H."/>
        </authorList>
    </citation>
    <scope>NUCLEOTIDE SEQUENCE [LARGE SCALE GENOMIC DNA]</scope>
    <source>
        <strain evidence="5 6">4C16A</strain>
    </source>
</reference>
<dbReference type="Proteomes" id="UP000632063">
    <property type="component" value="Unassembled WGS sequence"/>
</dbReference>
<dbReference type="PANTHER" id="PTHR30098">
    <property type="entry name" value="LEUCYL/PHENYLALANYL-TRNA--PROTEIN TRANSFERASE"/>
    <property type="match status" value="1"/>
</dbReference>
<evidence type="ECO:0000256" key="3">
    <source>
        <dbReference type="ARBA" id="ARBA00023315"/>
    </source>
</evidence>
<sequence>MASHSDDILLEITPQVLLKAYACGLFPMAESAEDDTLFWIEPELRGILPLNHFHLPKRLKRTLRSDKFEIRVDTDFKGVIDGCAGSGPDRPQTWINSEIRRLYGALFEQGYCHTVEAWHDGELAGGLYGISLNGVFFGESMFTRVTDASKICLTHLVARLIAGSYRLLDTQFLTEHLARFGTIEISRDIYSDLLDDALREEGDFFALPPQVTGEEVIAVLDKVTSDRL</sequence>
<dbReference type="SUPFAM" id="SSF55729">
    <property type="entry name" value="Acyl-CoA N-acyltransferases (Nat)"/>
    <property type="match status" value="1"/>
</dbReference>
<evidence type="ECO:0000256" key="1">
    <source>
        <dbReference type="ARBA" id="ARBA00022490"/>
    </source>
</evidence>
<proteinExistence type="inferred from homology"/>
<dbReference type="InterPro" id="IPR042203">
    <property type="entry name" value="Leu/Phe-tRNA_Trfase_C"/>
</dbReference>
<dbReference type="HAMAP" id="MF_00688">
    <property type="entry name" value="Leu_Phe_trans"/>
    <property type="match status" value="1"/>
</dbReference>
<comment type="catalytic activity">
    <reaction evidence="4">
        <text>N-terminal L-lysyl-[protein] + L-leucyl-tRNA(Leu) = N-terminal L-leucyl-L-lysyl-[protein] + tRNA(Leu) + H(+)</text>
        <dbReference type="Rhea" id="RHEA:12340"/>
        <dbReference type="Rhea" id="RHEA-COMP:9613"/>
        <dbReference type="Rhea" id="RHEA-COMP:9622"/>
        <dbReference type="Rhea" id="RHEA-COMP:12670"/>
        <dbReference type="Rhea" id="RHEA-COMP:12671"/>
        <dbReference type="ChEBI" id="CHEBI:15378"/>
        <dbReference type="ChEBI" id="CHEBI:65249"/>
        <dbReference type="ChEBI" id="CHEBI:78442"/>
        <dbReference type="ChEBI" id="CHEBI:78494"/>
        <dbReference type="ChEBI" id="CHEBI:133043"/>
        <dbReference type="EC" id="2.3.2.6"/>
    </reaction>
</comment>
<comment type="catalytic activity">
    <reaction evidence="4">
        <text>N-terminal L-arginyl-[protein] + L-leucyl-tRNA(Leu) = N-terminal L-leucyl-L-arginyl-[protein] + tRNA(Leu) + H(+)</text>
        <dbReference type="Rhea" id="RHEA:50416"/>
        <dbReference type="Rhea" id="RHEA-COMP:9613"/>
        <dbReference type="Rhea" id="RHEA-COMP:9622"/>
        <dbReference type="Rhea" id="RHEA-COMP:12672"/>
        <dbReference type="Rhea" id="RHEA-COMP:12673"/>
        <dbReference type="ChEBI" id="CHEBI:15378"/>
        <dbReference type="ChEBI" id="CHEBI:64719"/>
        <dbReference type="ChEBI" id="CHEBI:78442"/>
        <dbReference type="ChEBI" id="CHEBI:78494"/>
        <dbReference type="ChEBI" id="CHEBI:133044"/>
        <dbReference type="EC" id="2.3.2.6"/>
    </reaction>
</comment>
<keyword evidence="2 4" id="KW-0808">Transferase</keyword>
<keyword evidence="6" id="KW-1185">Reference proteome</keyword>
<reference evidence="6" key="1">
    <citation type="submission" date="2020-09" db="EMBL/GenBank/DDBJ databases">
        <title>The genome sequence of strain Labrenzia suaedae 4C16A.</title>
        <authorList>
            <person name="Liu Y."/>
        </authorList>
    </citation>
    <scope>NUCLEOTIDE SEQUENCE [LARGE SCALE GENOMIC DNA]</scope>
    <source>
        <strain evidence="6">4C16A</strain>
    </source>
</reference>
<evidence type="ECO:0000256" key="4">
    <source>
        <dbReference type="HAMAP-Rule" id="MF_00688"/>
    </source>
</evidence>
<evidence type="ECO:0000313" key="5">
    <source>
        <dbReference type="EMBL" id="MBD8894068.1"/>
    </source>
</evidence>
<organism evidence="5 6">
    <name type="scientific">Roseibium litorale</name>
    <dbReference type="NCBI Taxonomy" id="2803841"/>
    <lineage>
        <taxon>Bacteria</taxon>
        <taxon>Pseudomonadati</taxon>
        <taxon>Pseudomonadota</taxon>
        <taxon>Alphaproteobacteria</taxon>
        <taxon>Hyphomicrobiales</taxon>
        <taxon>Stappiaceae</taxon>
        <taxon>Roseibium</taxon>
    </lineage>
</organism>
<comment type="subcellular location">
    <subcellularLocation>
        <location evidence="4">Cytoplasm</location>
    </subcellularLocation>
</comment>
<dbReference type="RefSeq" id="WP_192150668.1">
    <property type="nucleotide sequence ID" value="NZ_JACYXI010000019.1"/>
</dbReference>